<dbReference type="InterPro" id="IPR036383">
    <property type="entry name" value="TSP1_rpt_sf"/>
</dbReference>
<feature type="transmembrane region" description="Helical" evidence="1">
    <location>
        <begin position="274"/>
        <end position="294"/>
    </location>
</feature>
<keyword evidence="1" id="KW-0812">Transmembrane</keyword>
<name>A0A914WMZ3_9BILA</name>
<protein>
    <submittedName>
        <fullName evidence="3">G-protein coupled receptors family 2 profile 2 domain-containing protein</fullName>
    </submittedName>
</protein>
<evidence type="ECO:0000256" key="1">
    <source>
        <dbReference type="SAM" id="Phobius"/>
    </source>
</evidence>
<keyword evidence="1" id="KW-1133">Transmembrane helix</keyword>
<feature type="transmembrane region" description="Helical" evidence="1">
    <location>
        <begin position="354"/>
        <end position="377"/>
    </location>
</feature>
<dbReference type="Gene3D" id="2.20.100.10">
    <property type="entry name" value="Thrombospondin type-1 (TSP1) repeat"/>
    <property type="match status" value="1"/>
</dbReference>
<dbReference type="AlphaFoldDB" id="A0A914WMZ3"/>
<feature type="transmembrane region" description="Helical" evidence="1">
    <location>
        <begin position="184"/>
        <end position="208"/>
    </location>
</feature>
<dbReference type="PROSITE" id="PS50092">
    <property type="entry name" value="TSP1"/>
    <property type="match status" value="1"/>
</dbReference>
<feature type="transmembrane region" description="Helical" evidence="1">
    <location>
        <begin position="326"/>
        <end position="348"/>
    </location>
</feature>
<sequence length="418" mass="46521">MTGSIPCEGAISRADNAWEVCESEACPHWGEWEEWGYCKSTCFPDRFSGVRSRKRECVKDEKHTALCDISHVDADNNTCGPTYDSCMMQNGTCSVIMNQCGPVTAPVVTVAVATIQYAVNLVGSLCIIGVCAFLIAVFSLVKGLSVHRILHALEELSLILGHLCLCFMGEAVKEESSCELVTIAVNWAFLVYFTLLTIECFHVMTFIGHIIRCGAIIHPAILYAIGLLFPVVISIIMWACFGDKMIVTIAGVRRLCWIDTCQDEDTNCASLDNYAARMFFCIYACLCCASVVFVECGHSLSRIYPYRLYGTDLMLLRDAQFAHNGLYIMITVSYLAFACSIAAFQYQARDPHNALVYVWSTAATCLDVVLAFILLFYHSFGNAKVRRVIGNILRCSYCSRTRYKQNNDRNIPSSTLTD</sequence>
<proteinExistence type="predicted"/>
<dbReference type="WBParaSite" id="PSAMB.scaffold4774size21582.g25159.t1">
    <property type="protein sequence ID" value="PSAMB.scaffold4774size21582.g25159.t1"/>
    <property type="gene ID" value="PSAMB.scaffold4774size21582.g25159"/>
</dbReference>
<reference evidence="3" key="1">
    <citation type="submission" date="2022-11" db="UniProtKB">
        <authorList>
            <consortium name="WormBaseParasite"/>
        </authorList>
    </citation>
    <scope>IDENTIFICATION</scope>
</reference>
<dbReference type="Proteomes" id="UP000887566">
    <property type="component" value="Unplaced"/>
</dbReference>
<organism evidence="2 3">
    <name type="scientific">Plectus sambesii</name>
    <dbReference type="NCBI Taxonomy" id="2011161"/>
    <lineage>
        <taxon>Eukaryota</taxon>
        <taxon>Metazoa</taxon>
        <taxon>Ecdysozoa</taxon>
        <taxon>Nematoda</taxon>
        <taxon>Chromadorea</taxon>
        <taxon>Plectida</taxon>
        <taxon>Plectina</taxon>
        <taxon>Plectoidea</taxon>
        <taxon>Plectidae</taxon>
        <taxon>Plectus</taxon>
    </lineage>
</organism>
<keyword evidence="1" id="KW-0472">Membrane</keyword>
<feature type="transmembrane region" description="Helical" evidence="1">
    <location>
        <begin position="220"/>
        <end position="239"/>
    </location>
</feature>
<dbReference type="InterPro" id="IPR000884">
    <property type="entry name" value="TSP1_rpt"/>
</dbReference>
<evidence type="ECO:0000313" key="3">
    <source>
        <dbReference type="WBParaSite" id="PSAMB.scaffold4774size21582.g25159.t1"/>
    </source>
</evidence>
<evidence type="ECO:0000313" key="2">
    <source>
        <dbReference type="Proteomes" id="UP000887566"/>
    </source>
</evidence>
<feature type="transmembrane region" description="Helical" evidence="1">
    <location>
        <begin position="117"/>
        <end position="141"/>
    </location>
</feature>
<accession>A0A914WMZ3</accession>
<keyword evidence="2" id="KW-1185">Reference proteome</keyword>